<comment type="caution">
    <text evidence="2">The sequence shown here is derived from an EMBL/GenBank/DDBJ whole genome shotgun (WGS) entry which is preliminary data.</text>
</comment>
<evidence type="ECO:0000313" key="2">
    <source>
        <dbReference type="EMBL" id="KAK2575392.1"/>
    </source>
</evidence>
<feature type="compositionally biased region" description="Low complexity" evidence="1">
    <location>
        <begin position="267"/>
        <end position="285"/>
    </location>
</feature>
<name>A0AAD9R901_9HYME</name>
<evidence type="ECO:0000256" key="1">
    <source>
        <dbReference type="SAM" id="MobiDB-lite"/>
    </source>
</evidence>
<feature type="compositionally biased region" description="Basic and acidic residues" evidence="1">
    <location>
        <begin position="602"/>
        <end position="612"/>
    </location>
</feature>
<reference evidence="2" key="1">
    <citation type="submission" date="2021-08" db="EMBL/GenBank/DDBJ databases">
        <authorList>
            <person name="Misof B."/>
            <person name="Oliver O."/>
            <person name="Podsiadlowski L."/>
            <person name="Donath A."/>
            <person name="Peters R."/>
            <person name="Mayer C."/>
            <person name="Rust J."/>
            <person name="Gunkel S."/>
            <person name="Lesny P."/>
            <person name="Martin S."/>
            <person name="Oeyen J.P."/>
            <person name="Petersen M."/>
            <person name="Panagiotis P."/>
            <person name="Wilbrandt J."/>
            <person name="Tanja T."/>
        </authorList>
    </citation>
    <scope>NUCLEOTIDE SEQUENCE</scope>
    <source>
        <strain evidence="2">GBR_01_08_01A</strain>
        <tissue evidence="2">Thorax + abdomen</tissue>
    </source>
</reference>
<dbReference type="PANTHER" id="PTHR32301:SF6">
    <property type="entry name" value="GOLVESIN-RELATED"/>
    <property type="match status" value="1"/>
</dbReference>
<dbReference type="EMBL" id="JAIFRP010004419">
    <property type="protein sequence ID" value="KAK2575392.1"/>
    <property type="molecule type" value="Genomic_DNA"/>
</dbReference>
<organism evidence="2 3">
    <name type="scientific">Odynerus spinipes</name>
    <dbReference type="NCBI Taxonomy" id="1348599"/>
    <lineage>
        <taxon>Eukaryota</taxon>
        <taxon>Metazoa</taxon>
        <taxon>Ecdysozoa</taxon>
        <taxon>Arthropoda</taxon>
        <taxon>Hexapoda</taxon>
        <taxon>Insecta</taxon>
        <taxon>Pterygota</taxon>
        <taxon>Neoptera</taxon>
        <taxon>Endopterygota</taxon>
        <taxon>Hymenoptera</taxon>
        <taxon>Apocrita</taxon>
        <taxon>Aculeata</taxon>
        <taxon>Vespoidea</taxon>
        <taxon>Vespidae</taxon>
        <taxon>Eumeninae</taxon>
        <taxon>Odynerus</taxon>
    </lineage>
</organism>
<proteinExistence type="predicted"/>
<feature type="region of interest" description="Disordered" evidence="1">
    <location>
        <begin position="416"/>
        <end position="446"/>
    </location>
</feature>
<feature type="compositionally biased region" description="Basic and acidic residues" evidence="1">
    <location>
        <begin position="586"/>
        <end position="595"/>
    </location>
</feature>
<feature type="region of interest" description="Disordered" evidence="1">
    <location>
        <begin position="267"/>
        <end position="403"/>
    </location>
</feature>
<gene>
    <name evidence="2" type="ORF">KPH14_012796</name>
</gene>
<feature type="non-terminal residue" evidence="2">
    <location>
        <position position="732"/>
    </location>
</feature>
<feature type="compositionally biased region" description="Low complexity" evidence="1">
    <location>
        <begin position="119"/>
        <end position="209"/>
    </location>
</feature>
<feature type="compositionally biased region" description="Low complexity" evidence="1">
    <location>
        <begin position="293"/>
        <end position="312"/>
    </location>
</feature>
<feature type="region of interest" description="Disordered" evidence="1">
    <location>
        <begin position="532"/>
        <end position="630"/>
    </location>
</feature>
<reference evidence="2" key="2">
    <citation type="journal article" date="2023" name="Commun. Biol.">
        <title>Intrasexual cuticular hydrocarbon dimorphism in a wasp sheds light on hydrocarbon biosynthesis genes in Hymenoptera.</title>
        <authorList>
            <person name="Moris V.C."/>
            <person name="Podsiadlowski L."/>
            <person name="Martin S."/>
            <person name="Oeyen J.P."/>
            <person name="Donath A."/>
            <person name="Petersen M."/>
            <person name="Wilbrandt J."/>
            <person name="Misof B."/>
            <person name="Liedtke D."/>
            <person name="Thamm M."/>
            <person name="Scheiner R."/>
            <person name="Schmitt T."/>
            <person name="Niehuis O."/>
        </authorList>
    </citation>
    <scope>NUCLEOTIDE SEQUENCE</scope>
    <source>
        <strain evidence="2">GBR_01_08_01A</strain>
    </source>
</reference>
<dbReference type="AlphaFoldDB" id="A0AAD9R901"/>
<dbReference type="InterPro" id="IPR053259">
    <property type="entry name" value="Golvesin-related_Golgi"/>
</dbReference>
<evidence type="ECO:0000313" key="3">
    <source>
        <dbReference type="Proteomes" id="UP001258017"/>
    </source>
</evidence>
<protein>
    <submittedName>
        <fullName evidence="2">Uncharacterized protein</fullName>
    </submittedName>
</protein>
<feature type="compositionally biased region" description="Low complexity" evidence="1">
    <location>
        <begin position="532"/>
        <end position="541"/>
    </location>
</feature>
<keyword evidence="3" id="KW-1185">Reference proteome</keyword>
<feature type="region of interest" description="Disordered" evidence="1">
    <location>
        <begin position="675"/>
        <end position="699"/>
    </location>
</feature>
<accession>A0AAD9R901</accession>
<dbReference type="PANTHER" id="PTHR32301">
    <property type="entry name" value="COUNTIN RECEPTOR CNR3-RELATED"/>
    <property type="match status" value="1"/>
</dbReference>
<feature type="compositionally biased region" description="Polar residues" evidence="1">
    <location>
        <begin position="334"/>
        <end position="344"/>
    </location>
</feature>
<feature type="region of interest" description="Disordered" evidence="1">
    <location>
        <begin position="95"/>
        <end position="226"/>
    </location>
</feature>
<sequence length="732" mass="75832">MEGRREILLTFPYPAQLTCELCPAAALGRVFRDGRQRGVFKGDRRHEDYVKHLKQLHKDEHIVTFKCGRCDYKGDGAYPRRAITTHYQKVHGSLAPGEGLGAVPPGQGRTGSRGTLPINNSNNNSNSSNGGGSATASTVAVTTTTATTTTTTTTTITNTNNRSTNNNNISNNNNSPNNHNNSNSNRNGRNNNSISNNSDVNSNNSNSSSSGGGSTSRAEGARPRIVSIVNLGPKAVRVAGKGVTRKSTAPTTQSKLNIKAMPVRTRATTATTTTSFGATVSSPPAVSTPPPTTTTTRTTASTSTSVRTSTSRKSPAKRTPPALVGQAAPLAPRTRSSGGPTTSVAVKGAVSTKTPPHTTQEKKATPKVGQESRVGDPLKRKAPAAPVKPSVGRRAPEAPPATRRITRAAAAALRLQRSGGEEPSIHDISTAKEESGARATPQGPVRPRRSIITGALIRQKSSLGSTPRLRSSARLRGMPAATYAEIAAGRAVSTPITTIGGAGRNMGGETPSTPPQAATISLVTLTTATTTTTSCGGSITSPGVAPTRSPGASPRMSPVPLVAPNYNSMPQGRDPGPGFPPLTPSPRREMRRAEKMPAASPKRADQGAKDNNGEQQGPSGGAKEEGAAAGRTPSLTIATAAVTATLTTGTTITTATNTAKDAQEEDWRVVGRGRKRACTSPNNSENSRMRSPGGLLSPSTGCGRTDITGGLFLNIFSNLNRDDDGGLHSSTN</sequence>
<feature type="compositionally biased region" description="Basic and acidic residues" evidence="1">
    <location>
        <begin position="419"/>
        <end position="436"/>
    </location>
</feature>
<dbReference type="Proteomes" id="UP001258017">
    <property type="component" value="Unassembled WGS sequence"/>
</dbReference>